<reference evidence="3 4" key="1">
    <citation type="submission" date="2018-06" db="EMBL/GenBank/DDBJ databases">
        <title>Fusarium incarnatum-equiseti species complex species 28.</title>
        <authorList>
            <person name="Gardiner D.M."/>
        </authorList>
    </citation>
    <scope>NUCLEOTIDE SEQUENCE [LARGE SCALE GENOMIC DNA]</scope>
    <source>
        <strain evidence="3 4">FIESC_28</strain>
    </source>
</reference>
<gene>
    <name evidence="3" type="ORF">FIESC28_07686</name>
</gene>
<evidence type="ECO:0000313" key="3">
    <source>
        <dbReference type="EMBL" id="RBR14450.1"/>
    </source>
</evidence>
<feature type="compositionally biased region" description="Basic and acidic residues" evidence="2">
    <location>
        <begin position="386"/>
        <end position="408"/>
    </location>
</feature>
<evidence type="ECO:0000256" key="1">
    <source>
        <dbReference type="SAM" id="Coils"/>
    </source>
</evidence>
<sequence>MSPSKQFPLQQKKRKHVEVAEKVLSGLEQYKELSPASSRLRDKLLAMAKEAVDADDDADVSLLRGAFEFFELKQKQAEDAENERKSLSQEIKSLEAELQTTKEQYEHCKLEEQKAKADIDDFELLLEYGDWFGKSIASVKKGEHAIQEKDKQLSRAEYQDQNNANEQEAITNAKEEAEANGVEYTGLYTFHDVDPEKEAQREADFSALDRGRWVTSTQERVDAEKAKILQWQTGAQDEDTAPATPFLDRIQRLCSNSGITRPTLLSWIAEYGRRNEKCHHKPPQVEDYRKVVKNLDGNMVKVKLEPHDPTAGIDWVKFREAFAKHRSGLQARYAERRIDLKRRDAYMAAIDACWALYSVSEDGAGNRILTQYAKNVAGDIQQSQDMTKEPPENPPKRYKVGKWDDIIE</sequence>
<dbReference type="OrthoDB" id="5038365at2759"/>
<dbReference type="EMBL" id="QKXC01000167">
    <property type="protein sequence ID" value="RBR14450.1"/>
    <property type="molecule type" value="Genomic_DNA"/>
</dbReference>
<feature type="region of interest" description="Disordered" evidence="2">
    <location>
        <begin position="380"/>
        <end position="408"/>
    </location>
</feature>
<dbReference type="RefSeq" id="XP_031014085.1">
    <property type="nucleotide sequence ID" value="XM_031161826.1"/>
</dbReference>
<keyword evidence="1" id="KW-0175">Coiled coil</keyword>
<dbReference type="Proteomes" id="UP000253153">
    <property type="component" value="Unassembled WGS sequence"/>
</dbReference>
<feature type="coiled-coil region" evidence="1">
    <location>
        <begin position="70"/>
        <end position="111"/>
    </location>
</feature>
<accession>A0A366RDS1</accession>
<comment type="caution">
    <text evidence="3">The sequence shown here is derived from an EMBL/GenBank/DDBJ whole genome shotgun (WGS) entry which is preliminary data.</text>
</comment>
<proteinExistence type="predicted"/>
<name>A0A366RDS1_9HYPO</name>
<evidence type="ECO:0000256" key="2">
    <source>
        <dbReference type="SAM" id="MobiDB-lite"/>
    </source>
</evidence>
<evidence type="ECO:0000313" key="4">
    <source>
        <dbReference type="Proteomes" id="UP000253153"/>
    </source>
</evidence>
<dbReference type="AlphaFoldDB" id="A0A366RDS1"/>
<protein>
    <submittedName>
        <fullName evidence="3">Uncharacterized protein</fullName>
    </submittedName>
</protein>
<dbReference type="GeneID" id="41997122"/>
<organism evidence="3 4">
    <name type="scientific">Fusarium coffeatum</name>
    <dbReference type="NCBI Taxonomy" id="231269"/>
    <lineage>
        <taxon>Eukaryota</taxon>
        <taxon>Fungi</taxon>
        <taxon>Dikarya</taxon>
        <taxon>Ascomycota</taxon>
        <taxon>Pezizomycotina</taxon>
        <taxon>Sordariomycetes</taxon>
        <taxon>Hypocreomycetidae</taxon>
        <taxon>Hypocreales</taxon>
        <taxon>Nectriaceae</taxon>
        <taxon>Fusarium</taxon>
        <taxon>Fusarium incarnatum-equiseti species complex</taxon>
    </lineage>
</organism>
<keyword evidence="4" id="KW-1185">Reference proteome</keyword>